<accession>A0A6J1SAA6</accession>
<dbReference type="AlphaFoldDB" id="A0A6J1SAA6"/>
<organism evidence="1 2">
    <name type="scientific">Frankliniella occidentalis</name>
    <name type="common">Western flower thrips</name>
    <name type="synonym">Euthrips occidentalis</name>
    <dbReference type="NCBI Taxonomy" id="133901"/>
    <lineage>
        <taxon>Eukaryota</taxon>
        <taxon>Metazoa</taxon>
        <taxon>Ecdysozoa</taxon>
        <taxon>Arthropoda</taxon>
        <taxon>Hexapoda</taxon>
        <taxon>Insecta</taxon>
        <taxon>Pterygota</taxon>
        <taxon>Neoptera</taxon>
        <taxon>Paraneoptera</taxon>
        <taxon>Thysanoptera</taxon>
        <taxon>Terebrantia</taxon>
        <taxon>Thripoidea</taxon>
        <taxon>Thripidae</taxon>
        <taxon>Frankliniella</taxon>
    </lineage>
</organism>
<proteinExistence type="predicted"/>
<sequence>MVDTILLGQPCPKTLQLDQSCLEVYSTIPHQIDLWHQYIDCYLCNATHWTTIPPNGTAALLMNSALSSYFYYTNELGHKYCNTTVSFDEHATYGWNISEASSCSSVKKISNPSTHPHLPFVVAFLVYGIGAVLWSVARCVYRQEWSARVWLLNVTFSELENRVTTNSPRLSCKSSTARFRLNAVKASQNRDLGSPQTREISPAMSRLGSTRRQINSRVKSLDTFRGICIAMMIFVNYGGGQYRFFRHTPWNGMNIADVIFPWFLWVMGMSLVLSLRSQLRSDRSRFSVWITALRRSVMLVLLGLLLNSFGHLHNDLSNFRFGGVLQRLGASFFIISSVETIFMNLQGPSQYGLLSDFWDGWAQWVCALAFAGTWMLITFLVDVPNCGPGYVGPGGLHKFGKFENCTGGASGYLDRMILHPNHMYQNPTCKKLYQSTQPYDPEGLLGTLTAAFLVHLGVHASRIMLCYDYSKRRIARWLFWGVVAVMTGLMLCGFSKETGHIPINKNLFSLSFVLVTGGSAYLVFAALYFLIDVRNWWSGAPFNYAGMNSIVLFVGHEITRNMFPWSWKPYWGTHGEYLGMNLWGTTLWIIIAFYLFKRNIFVTI</sequence>
<dbReference type="PANTHER" id="PTHR31061:SF24">
    <property type="entry name" value="LD22376P"/>
    <property type="match status" value="1"/>
</dbReference>
<name>A0A6J1SAA6_FRAOC</name>
<dbReference type="Pfam" id="PF07786">
    <property type="entry name" value="HGSNAT_cat"/>
    <property type="match status" value="1"/>
</dbReference>
<dbReference type="Proteomes" id="UP000504606">
    <property type="component" value="Unplaced"/>
</dbReference>
<dbReference type="PANTHER" id="PTHR31061">
    <property type="entry name" value="LD22376P"/>
    <property type="match status" value="1"/>
</dbReference>
<evidence type="ECO:0000313" key="2">
    <source>
        <dbReference type="RefSeq" id="XP_026277563.1"/>
    </source>
</evidence>
<keyword evidence="1" id="KW-1185">Reference proteome</keyword>
<dbReference type="OrthoDB" id="2149840at2759"/>
<dbReference type="KEGG" id="foc:113205877"/>
<reference evidence="2" key="1">
    <citation type="submission" date="2025-08" db="UniProtKB">
        <authorList>
            <consortium name="RefSeq"/>
        </authorList>
    </citation>
    <scope>IDENTIFICATION</scope>
    <source>
        <tissue evidence="2">Whole organism</tissue>
    </source>
</reference>
<dbReference type="GeneID" id="113205877"/>
<evidence type="ECO:0000313" key="1">
    <source>
        <dbReference type="Proteomes" id="UP000504606"/>
    </source>
</evidence>
<gene>
    <name evidence="2" type="primary">LOC113205877</name>
</gene>
<dbReference type="RefSeq" id="XP_026277563.1">
    <property type="nucleotide sequence ID" value="XM_026421778.2"/>
</dbReference>
<dbReference type="InterPro" id="IPR012429">
    <property type="entry name" value="HGSNAT_cat"/>
</dbReference>
<protein>
    <submittedName>
        <fullName evidence="2">Heparan-alpha-glucosaminide N-acetyltransferase-like</fullName>
    </submittedName>
</protein>